<feature type="disulfide bond" evidence="18">
    <location>
        <begin position="534"/>
        <end position="546"/>
    </location>
</feature>
<evidence type="ECO:0000256" key="17">
    <source>
        <dbReference type="ARBA" id="ARBA00082020"/>
    </source>
</evidence>
<dbReference type="Pfam" id="PF00054">
    <property type="entry name" value="Laminin_G_1"/>
    <property type="match status" value="1"/>
</dbReference>
<dbReference type="FunFam" id="2.10.25.10:FF:000209">
    <property type="entry name" value="Laminin subunit alpha 5"/>
    <property type="match status" value="1"/>
</dbReference>
<gene>
    <name evidence="25" type="primary">LAMA5</name>
    <name evidence="25" type="synonym">lama5</name>
</gene>
<dbReference type="FunFam" id="2.60.120.200:FF:000150">
    <property type="entry name" value="Laminin subunit alpha 5"/>
    <property type="match status" value="1"/>
</dbReference>
<dbReference type="GO" id="GO:0035239">
    <property type="term" value="P:tube morphogenesis"/>
    <property type="evidence" value="ECO:0007669"/>
    <property type="project" value="UniProtKB-ARBA"/>
</dbReference>
<reference evidence="25" key="2">
    <citation type="submission" date="2025-08" db="UniProtKB">
        <authorList>
            <consortium name="Ensembl"/>
        </authorList>
    </citation>
    <scope>IDENTIFICATION</scope>
</reference>
<feature type="disulfide bond" evidence="18">
    <location>
        <begin position="555"/>
        <end position="564"/>
    </location>
</feature>
<dbReference type="PRINTS" id="PR00011">
    <property type="entry name" value="EGFLAMININ"/>
</dbReference>
<feature type="disulfide bond" evidence="18">
    <location>
        <begin position="1998"/>
        <end position="2012"/>
    </location>
</feature>
<dbReference type="GO" id="GO:0005178">
    <property type="term" value="F:integrin binding"/>
    <property type="evidence" value="ECO:0007669"/>
    <property type="project" value="UniProtKB-ARBA"/>
</dbReference>
<comment type="subcellular location">
    <subcellularLocation>
        <location evidence="1">Secreted</location>
        <location evidence="1">Extracellular space</location>
        <location evidence="1">Extracellular matrix</location>
        <location evidence="1">Basement membrane</location>
    </subcellularLocation>
</comment>
<feature type="disulfide bond" evidence="18">
    <location>
        <begin position="536"/>
        <end position="553"/>
    </location>
</feature>
<dbReference type="FunFam" id="2.10.25.10:FF:000454">
    <property type="entry name" value="Laminin subunit alpha 1"/>
    <property type="match status" value="1"/>
</dbReference>
<feature type="disulfide bond" evidence="18">
    <location>
        <begin position="1874"/>
        <end position="1883"/>
    </location>
</feature>
<dbReference type="FunFam" id="2.10.25.10:FF:000083">
    <property type="entry name" value="Laminin subunit alpha"/>
    <property type="match status" value="1"/>
</dbReference>
<evidence type="ECO:0000259" key="23">
    <source>
        <dbReference type="PROSITE" id="PS51115"/>
    </source>
</evidence>
<dbReference type="GO" id="GO:0034446">
    <property type="term" value="P:substrate adhesion-dependent cell spreading"/>
    <property type="evidence" value="ECO:0007669"/>
    <property type="project" value="UniProtKB-ARBA"/>
</dbReference>
<dbReference type="FunFam" id="2.10.25.10:FF:000090">
    <property type="entry name" value="laminin subunit alpha"/>
    <property type="match status" value="1"/>
</dbReference>
<dbReference type="SMART" id="SM00136">
    <property type="entry name" value="LamNT"/>
    <property type="match status" value="1"/>
</dbReference>
<evidence type="ECO:0000256" key="8">
    <source>
        <dbReference type="ARBA" id="ARBA00023054"/>
    </source>
</evidence>
<keyword evidence="8 19" id="KW-0175">Coiled coil</keyword>
<dbReference type="GO" id="GO:0030334">
    <property type="term" value="P:regulation of cell migration"/>
    <property type="evidence" value="ECO:0007669"/>
    <property type="project" value="InterPro"/>
</dbReference>
<evidence type="ECO:0000259" key="24">
    <source>
        <dbReference type="PROSITE" id="PS51117"/>
    </source>
</evidence>
<feature type="disulfide bond" evidence="18">
    <location>
        <begin position="2062"/>
        <end position="2074"/>
    </location>
</feature>
<evidence type="ECO:0000256" key="11">
    <source>
        <dbReference type="ARBA" id="ARBA00023292"/>
    </source>
</evidence>
<feature type="domain" description="Laminin EGF-like" evidence="22">
    <location>
        <begin position="1429"/>
        <end position="1474"/>
    </location>
</feature>
<dbReference type="FunFam" id="2.10.25.10:FF:000074">
    <property type="entry name" value="Laminin subunit alpha"/>
    <property type="match status" value="1"/>
</dbReference>
<feature type="domain" description="Laminin EGF-like" evidence="22">
    <location>
        <begin position="625"/>
        <end position="669"/>
    </location>
</feature>
<dbReference type="SMART" id="SM00282">
    <property type="entry name" value="LamG"/>
    <property type="match status" value="5"/>
</dbReference>
<evidence type="ECO:0000313" key="26">
    <source>
        <dbReference type="Proteomes" id="UP000694620"/>
    </source>
</evidence>
<name>A0A8C4S389_ERPCA</name>
<feature type="domain" description="Laminin G" evidence="21">
    <location>
        <begin position="2935"/>
        <end position="3114"/>
    </location>
</feature>
<dbReference type="GO" id="GO:0045202">
    <property type="term" value="C:synapse"/>
    <property type="evidence" value="ECO:0007669"/>
    <property type="project" value="UniProtKB-ARBA"/>
</dbReference>
<dbReference type="Ensembl" id="ENSECRT00000011197.1">
    <property type="protein sequence ID" value="ENSECRP00000011018.1"/>
    <property type="gene ID" value="ENSECRG00000007321.1"/>
</dbReference>
<dbReference type="GO" id="GO:0060541">
    <property type="term" value="P:respiratory system development"/>
    <property type="evidence" value="ECO:0007669"/>
    <property type="project" value="UniProtKB-ARBA"/>
</dbReference>
<keyword evidence="6" id="KW-0084">Basement membrane</keyword>
<dbReference type="GO" id="GO:0016477">
    <property type="term" value="P:cell migration"/>
    <property type="evidence" value="ECO:0007669"/>
    <property type="project" value="UniProtKB-ARBA"/>
</dbReference>
<dbReference type="GO" id="GO:0009887">
    <property type="term" value="P:animal organ morphogenesis"/>
    <property type="evidence" value="ECO:0007669"/>
    <property type="project" value="TreeGrafter"/>
</dbReference>
<feature type="domain" description="Laminin IV type A" evidence="23">
    <location>
        <begin position="1639"/>
        <end position="1821"/>
    </location>
</feature>
<feature type="domain" description="Laminin N-terminal" evidence="24">
    <location>
        <begin position="39"/>
        <end position="292"/>
    </location>
</feature>
<feature type="domain" description="Laminin EGF-like" evidence="22">
    <location>
        <begin position="767"/>
        <end position="819"/>
    </location>
</feature>
<evidence type="ECO:0000256" key="20">
    <source>
        <dbReference type="SAM" id="SignalP"/>
    </source>
</evidence>
<feature type="disulfide bond" evidence="18">
    <location>
        <begin position="1429"/>
        <end position="1441"/>
    </location>
</feature>
<evidence type="ECO:0000256" key="9">
    <source>
        <dbReference type="ARBA" id="ARBA00023157"/>
    </source>
</evidence>
<comment type="subunit">
    <text evidence="12">Laminin is a complex glycoprotein, consisting of three different polypeptide chains (alpha, beta, gamma), which are bound to each other by disulfide bonds into a cross-shaped molecule comprising one long and three short arms with globules at each end. Alpha-5 is a subunit of laminin-10 (laminin-511), laminin-11 (laminin-521) and laminin-15 (laminin-523).</text>
</comment>
<sequence>MRRMRTAAGGISCVLYIAAFAVTLPAASGQGSLPTNGVNGFSLHPPYFNLAEGTKITATATCGEDENGKPIADLYCKLVGGPVSGDPSQTIQGQYCDICSAGDSNRAHPITNAIDGTERWWQSPPLSRSLDYNEVNVTLDLGQLFHVAYVLIKFANSPRPDLWVLERSVDFGLTYQPWQFFASSKRDCIEKFGQRTVERIIKDNDVICTTEYSRIVPLENGEIVVSLVNGRPGAMNFSYSPDLRDFTKATSIRLRFLRTNTLLGHLMGKALRDPTVTRRYYYSIKDISIGGRCVCNGHAEACDAKDPTDPYRLVCDCQHNTCGGSCERCCPGFNQLPWKPATTDSANECEPCNCNNHAFDCYYDPEFEKRRASMNLQREFLGGGVCIDCQHHTTGVNCEQCEKGFYRSPDHPVTSPFACAACACDSKFTDGTCEDLTGRCYCKPNYTGENCDSCAEGYMDFPACYPVPTYHNVDNGELLPAGSIINCECNAAGTEGNSCRPNPTSRTCICKPNFEGVHCDQCVPRHFGLNCQPCKCTGPGVLNGGCNAETGECYCRSGFEGYLCDRCAPRYFHYPLCQLCGCSIVGSMPEGCDLSGRCICKPGFDGPRCEQCKSGFHAFPNCQACQCDPRGSTDINCSPSGQCQCLPNFAGAACDRCASGYYGYPSCTPCHCSVEGSQKSSCDQETGRCICLPNVAGQHCDSCIQGAYNFPNCQVGSCNPAGSIQNEIAPSIGSCDCRPYVEGAACDRCKPLYWNLTPDNPYGCTNCHCSTDGTISGVAECSQGNGQCFCKPNVCSRSCSMCKEGYYNLQSTNYFGCQGCSCDIGGSIGLTCDERSGRCQCRQNVEGRRCNQPKKDYYFPDLHHLKFEIEDGTMLDGRPVRFGHNPLEFESFSWRGYAQMSPIQSKVRVAVHVKEAELYLFHFILRYVNSGTAVSYGKITAFQAKRKGSEQSKQIIFAPSSEPTFVTVPQNSFVEPFVLNPGSWSVIIEAEGILLDFLVLLPSAYYEGPILQLKVTEACLYKPVSGEASQHCLLYKYLSLDSFAAASGTDGTCRFDNHLPRPCQQGIVTDRHPPMAICSGNDINVQLRIPVSRPGGYVLVLEYTSEEENSQTLMVSVNTPGTHIQQESIIVAPCRYSFLCRSVAIDTKHRVSVFELATEADIQLTADKANFFLHKVFLIPHNRFTMEYVKPRMHCISTHGTFSPDSSACIPSRFQKPSQSIILKEGQTSSVPNTVPVDHDSVLNPVQVLEWPQPANNRPFTAVDSTDLIWLHSSQNTVAFTSRVQNLGRYAVILHFFQPYHPTFPVEVFLNGGRIWQGYANATFCPHGYGCRSLVIAENQVILDVTDHAIYITVHVPEGKTLWLDYILVVPEESYSSNYLDEEPLDKSYDFINLCGVNSFYINPATVTPFCKNSAISLSAFYNNGARPCACHEAGAVSPTCEPFGGQCSCRPHVIGRDCSRCATGYWGFPNCRPCQCGTRLCDEVTGQCICPPRTLKPDCTICEPQTFGCHPLVGCEECNCSSSGITAFTDNSCDIESGQCRCKINIIGRQCDRCYSGFYSYPNCRRCQCNEAGTEADSCDPVTGQCHCKENVEGLRCDQCKAGTFHLDATNPKGCTSCFCFGATDRCRSSDKFRTQLMDMNSWVLLNGERQEIPVSVNFDQNLVEADLRDVPDVSQELHWSAPQSYLGDKVSSYGGFLSYRLLSQSMSARGDSAAPLPEASRPDVILKGNQMTLVYLDKNYAASGDPHEGRVLLVEGNFRHAQTRNPVSREELMMVLVSLEMLQIRALHSQSSLAVSLVEVVLEGATETFGGKAASNVEICMCPANYRGDSCQECAPGYYRDTKGLFLGKCVPCHCNSHSDQCLHGSGICINCQHNTEGDHCERCKSGFLGNSTGGHTPSCLGCPCPLQVSSNNFAIRCIERVSSMQCLCMPGYAGPKCERCAPGFYGNPMVIGSSCQPCHCNGNTDSNMLFSECDSLTGVCTGCMHNSAGPHCEICAPGYFGDAIVTKNCTKCNCSPCGTAACDPHTGICRCKPGVTGLRCDRCQDGFYGYDSCTGCNHCDCSAAAAITQQCHPVDGHCTCQPGVNGPQCLQCAPDFWGYSPNGCNKCHCNGGSCNPRSGECTCQDGLTGRQCDTCIQDYHIPVLNGIFSLACQPCDNCVVVLLEDLNRLSALFPDVQEQLSNLNASSAAWGRLRNLSKTIKNVSNEVYDYKDLVDAQRKKTDDLENEGMNLDQDLDALMEKATMTKRKASTLEGNVAATHKQAEDLIRHIGNILKNVEGIIAQLNKSSSNESSSDTTEEMRQKLTKAEQMLREMRERTCFIQKRTANVELEMAKELIKKVRNEMANRWEESNKQIDDIMDELTNYNAKLMDLRDAINEAINKTAQAEELNNLNENMLDESQKKMKDLQQKTAEVKDLLRMAEDALSQVADLLQMLMDLQEEFERMSATLDGAKQPLEEKKQKFAPASSKIPLVEEAERHAEMLYQLSKNLTNVIQDTNQDGFIQRAINASNAYSSIIEAVRNAEKAAKKADEAASDALQNVKKDNLRDQADLLKNKSYALAEEAKNVQKDFESEIIPRLQDLENKLQNAKNKTEVLSKDLKDAQEKLNIDTGDTTKKIQNAKTAAEDATSKVINIENKLNKMKESLDEWKKQYGNSSTINEEFKKAFQEANESVSSLEDAVPLLIKKLEQLQSRSTQMPNISENILRIRQLISQARNAASKVKVPMKFNGTAGVQVRNPSNLQDLVAYTSLRFFITLPEAKRKRQAEPEQQFIFYLGNKDATKEFLGMTIEGGHLKWLYNVGGKTASLQMDDTISTGTFDTVKIERILQYGKMSITVDKGTAMVTKGDVIAQGDEGLLNLTASEAVFYVGGYPETFTPPPELQYHNFKGCIELDTLNEEVISLYNFEKTFQLDTSKDRPCGRTKSQSEPWINDGAYFDGSGYAEVEIQSALIMTSRFEQEVKILSYNGILFFFEGKECFICIAVKDGNLKFYYDFDNEFKEAQPVKTDMPTDISDAKSRGIQVIIRIQSSKTKIYVRMERMVLFNVDYDGPALEFSQMYYLGGVPKEKLPQSLKVLFPEGGSVKGCFRSIKALDIYKDLKRMNTTGVSFGCSSDLLLARTAKFNGDGYLDLSLDNVPSLMNDFYAGFGFRTSQSNGLMFSYNTADGNCQIYLENGKLVLKSANGDLTTRTPYADDNSHYVTLYSNISGVRLYVDGKLEKNSRKLTNRKRRQHREVTTGHIYIGGVPESFTVANMTGCISNFFVKREKDEQMVVDFLQSKLMNVALSCPASRQPQLMQALSKRNRGGQPNLKGEVTSLWQPSVEPTCNSRLPKSINGAFQFSSSVTSRLEFDGIPDSFQDRSHFSMDVRLNSTNGLLFYVSDDEEDSAMALYVSNSRFVLFIDIAGKKLKIRSREKYSDGHWHTVFFSREKSKIQLVIDGLNSQSGTLPAATSLLVSSPFYVGGVPAGKCKKHAKEISVNGFVGCIKNVKLDRRPLGAPARTFGVVHCFESSLESGVYFAAEGGHLTLGNSFTISQDFEMMLEVRPLAQTGLLFHIGRKGHHLTLYTQNGKVTVEVDNGAGRFSVSLMPKQSLCNGHWHHIAVIKRQNVIQIDMDTEGNHAVGPKGSRFSNLKEMAYLGGVPDTVEVPGLSSPLPPFHGCIRNVAINRVVADLSRTGSLHGAVGVSGCPVMEI</sequence>
<feature type="domain" description="Laminin EGF-like" evidence="22">
    <location>
        <begin position="1855"/>
        <end position="1904"/>
    </location>
</feature>
<feature type="disulfide bond" evidence="18">
    <location>
        <begin position="2126"/>
        <end position="2135"/>
    </location>
</feature>
<dbReference type="InterPro" id="IPR008211">
    <property type="entry name" value="Laminin_N"/>
</dbReference>
<evidence type="ECO:0000259" key="22">
    <source>
        <dbReference type="PROSITE" id="PS50027"/>
    </source>
</evidence>
<evidence type="ECO:0000256" key="7">
    <source>
        <dbReference type="ARBA" id="ARBA00022889"/>
    </source>
</evidence>
<dbReference type="SUPFAM" id="SSF57196">
    <property type="entry name" value="EGF/Laminin"/>
    <property type="match status" value="19"/>
</dbReference>
<evidence type="ECO:0000256" key="16">
    <source>
        <dbReference type="ARBA" id="ARBA00081617"/>
    </source>
</evidence>
<feature type="disulfide bond" evidence="18">
    <location>
        <begin position="737"/>
        <end position="746"/>
    </location>
</feature>
<comment type="caution">
    <text evidence="18">Lacks conserved residue(s) required for the propagation of feature annotation.</text>
</comment>
<feature type="domain" description="Laminin EGF-like" evidence="22">
    <location>
        <begin position="1568"/>
        <end position="1618"/>
    </location>
</feature>
<feature type="disulfide bond" evidence="18">
    <location>
        <begin position="442"/>
        <end position="451"/>
    </location>
</feature>
<feature type="domain" description="Laminin EGF-like" evidence="22">
    <location>
        <begin position="534"/>
        <end position="579"/>
    </location>
</feature>
<dbReference type="SMART" id="SM00281">
    <property type="entry name" value="LamB"/>
    <property type="match status" value="1"/>
</dbReference>
<feature type="disulfide bond" evidence="18">
    <location>
        <begin position="1543"/>
        <end position="1552"/>
    </location>
</feature>
<dbReference type="GO" id="GO:0045995">
    <property type="term" value="P:regulation of embryonic development"/>
    <property type="evidence" value="ECO:0007669"/>
    <property type="project" value="InterPro"/>
</dbReference>
<keyword evidence="9 18" id="KW-1015">Disulfide bond</keyword>
<dbReference type="Pfam" id="PF00053">
    <property type="entry name" value="EGF_laminin"/>
    <property type="match status" value="19"/>
</dbReference>
<feature type="disulfide bond" evidence="18">
    <location>
        <begin position="625"/>
        <end position="637"/>
    </location>
</feature>
<dbReference type="InterPro" id="IPR000742">
    <property type="entry name" value="EGF"/>
</dbReference>
<keyword evidence="26" id="KW-1185">Reference proteome</keyword>
<feature type="disulfide bond" evidence="18">
    <location>
        <begin position="1589"/>
        <end position="1598"/>
    </location>
</feature>
<evidence type="ECO:0000256" key="14">
    <source>
        <dbReference type="ARBA" id="ARBA00077092"/>
    </source>
</evidence>
<dbReference type="FunFam" id="2.10.25.10:FF:000084">
    <property type="entry name" value="Laminin subunit alpha 3"/>
    <property type="match status" value="1"/>
</dbReference>
<dbReference type="InterPro" id="IPR013320">
    <property type="entry name" value="ConA-like_dom_sf"/>
</dbReference>
<dbReference type="PROSITE" id="PS51117">
    <property type="entry name" value="LAMININ_NTER"/>
    <property type="match status" value="1"/>
</dbReference>
<dbReference type="FunFam" id="2.10.25.10:FF:000011">
    <property type="entry name" value="Cadherin EGF LAG seven-pass G-type receptor"/>
    <property type="match status" value="1"/>
</dbReference>
<dbReference type="PROSITE" id="PS50027">
    <property type="entry name" value="EGF_LAM_2"/>
    <property type="match status" value="16"/>
</dbReference>
<dbReference type="InterPro" id="IPR010307">
    <property type="entry name" value="Laminin_dom_II"/>
</dbReference>
<dbReference type="InterPro" id="IPR050440">
    <property type="entry name" value="Laminin/Netrin_ECM"/>
</dbReference>
<evidence type="ECO:0000256" key="18">
    <source>
        <dbReference type="PROSITE-ProRule" id="PRU00460"/>
    </source>
</evidence>
<feature type="disulfide bond" evidence="18">
    <location>
        <begin position="1431"/>
        <end position="1448"/>
    </location>
</feature>
<keyword evidence="10" id="KW-0325">Glycoprotein</keyword>
<feature type="signal peptide" evidence="20">
    <location>
        <begin position="1"/>
        <end position="29"/>
    </location>
</feature>
<dbReference type="GeneTree" id="ENSGT00940000156537"/>
<feature type="disulfide bond" evidence="18">
    <location>
        <begin position="718"/>
        <end position="735"/>
    </location>
</feature>
<feature type="disulfide bond" evidence="18">
    <location>
        <begin position="645"/>
        <end position="654"/>
    </location>
</feature>
<dbReference type="SMART" id="SM00181">
    <property type="entry name" value="EGF"/>
    <property type="match status" value="12"/>
</dbReference>
<dbReference type="FunFam" id="2.10.25.10:FF:000051">
    <property type="entry name" value="Laminin subunit alpha 4"/>
    <property type="match status" value="1"/>
</dbReference>
<dbReference type="GO" id="GO:0005201">
    <property type="term" value="F:extracellular matrix structural constituent"/>
    <property type="evidence" value="ECO:0007669"/>
    <property type="project" value="TreeGrafter"/>
</dbReference>
<feature type="coiled-coil region" evidence="19">
    <location>
        <begin position="2300"/>
        <end position="2451"/>
    </location>
</feature>
<evidence type="ECO:0000256" key="4">
    <source>
        <dbReference type="ARBA" id="ARBA00022729"/>
    </source>
</evidence>
<feature type="disulfide bond" evidence="18">
    <location>
        <begin position="1986"/>
        <end position="1995"/>
    </location>
</feature>
<feature type="domain" description="Laminin EGF-like" evidence="22">
    <location>
        <begin position="2062"/>
        <end position="2109"/>
    </location>
</feature>
<dbReference type="GO" id="GO:0006950">
    <property type="term" value="P:response to stress"/>
    <property type="evidence" value="ECO:0007669"/>
    <property type="project" value="UniProtKB-ARBA"/>
</dbReference>
<dbReference type="GO" id="GO:0030155">
    <property type="term" value="P:regulation of cell adhesion"/>
    <property type="evidence" value="ECO:0007669"/>
    <property type="project" value="InterPro"/>
</dbReference>
<evidence type="ECO:0000256" key="13">
    <source>
        <dbReference type="ARBA" id="ARBA00072596"/>
    </source>
</evidence>
<dbReference type="FunFam" id="2.60.120.260:FF:000022">
    <property type="entry name" value="Laminin subunit alpha 5"/>
    <property type="match status" value="1"/>
</dbReference>
<feature type="domain" description="Laminin G" evidence="21">
    <location>
        <begin position="2728"/>
        <end position="2923"/>
    </location>
</feature>
<feature type="domain" description="Laminin EGF-like" evidence="22">
    <location>
        <begin position="2110"/>
        <end position="2157"/>
    </location>
</feature>
<dbReference type="InterPro" id="IPR002049">
    <property type="entry name" value="LE_dom"/>
</dbReference>
<dbReference type="Pfam" id="PF02210">
    <property type="entry name" value="Laminin_G_2"/>
    <property type="match status" value="4"/>
</dbReference>
<feature type="domain" description="Laminin EGF-like" evidence="22">
    <location>
        <begin position="2015"/>
        <end position="2058"/>
    </location>
</feature>
<dbReference type="Pfam" id="PF24973">
    <property type="entry name" value="EGF_LMN_ATRN"/>
    <property type="match status" value="1"/>
</dbReference>
<feature type="disulfide bond" evidence="18">
    <location>
        <begin position="670"/>
        <end position="682"/>
    </location>
</feature>
<protein>
    <recommendedName>
        <fullName evidence="13">Laminin subunit alpha-5</fullName>
    </recommendedName>
    <alternativeName>
        <fullName evidence="17">Laminin A chain</fullName>
    </alternativeName>
    <alternativeName>
        <fullName evidence="14">Laminin-10 subunit alpha</fullName>
    </alternativeName>
    <alternativeName>
        <fullName evidence="16">Laminin-11 subunit alpha</fullName>
    </alternativeName>
    <alternativeName>
        <fullName evidence="15">Laminin-15 subunit alpha</fullName>
    </alternativeName>
</protein>
<dbReference type="CDD" id="cd00055">
    <property type="entry name" value="EGF_Lam"/>
    <property type="match status" value="20"/>
</dbReference>
<dbReference type="PANTHER" id="PTHR10574:SF406">
    <property type="entry name" value="LAMININ SUBUNIT ALPHA 5"/>
    <property type="match status" value="1"/>
</dbReference>
<keyword evidence="2" id="KW-0964">Secreted</keyword>
<dbReference type="FunFam" id="2.60.120.200:FF:000151">
    <property type="entry name" value="Laminin subunit alpha 5"/>
    <property type="match status" value="1"/>
</dbReference>
<feature type="disulfide bond" evidence="18">
    <location>
        <begin position="691"/>
        <end position="700"/>
    </location>
</feature>
<feature type="disulfide bond" evidence="18">
    <location>
        <begin position="600"/>
        <end position="609"/>
    </location>
</feature>
<evidence type="ECO:0000259" key="21">
    <source>
        <dbReference type="PROSITE" id="PS50025"/>
    </source>
</evidence>
<dbReference type="GO" id="GO:0043259">
    <property type="term" value="C:laminin-10 complex"/>
    <property type="evidence" value="ECO:0007669"/>
    <property type="project" value="UniProtKB-ARBA"/>
</dbReference>
<dbReference type="Gene3D" id="2.60.120.260">
    <property type="entry name" value="Galactose-binding domain-like"/>
    <property type="match status" value="1"/>
</dbReference>
<dbReference type="FunFam" id="2.10.25.10:FF:000405">
    <property type="entry name" value="Laminin subunit alpha 5"/>
    <property type="match status" value="1"/>
</dbReference>
<reference evidence="25" key="3">
    <citation type="submission" date="2025-09" db="UniProtKB">
        <authorList>
            <consortium name="Ensembl"/>
        </authorList>
    </citation>
    <scope>IDENTIFICATION</scope>
</reference>
<dbReference type="GO" id="GO:0002009">
    <property type="term" value="P:morphogenesis of an epithelium"/>
    <property type="evidence" value="ECO:0007669"/>
    <property type="project" value="UniProtKB-ARBA"/>
</dbReference>
<evidence type="ECO:0000256" key="10">
    <source>
        <dbReference type="ARBA" id="ARBA00023180"/>
    </source>
</evidence>
<dbReference type="FunFam" id="2.60.120.200:FF:000271">
    <property type="entry name" value="Laminin alpha 5"/>
    <property type="match status" value="1"/>
</dbReference>
<dbReference type="PANTHER" id="PTHR10574">
    <property type="entry name" value="NETRIN/LAMININ-RELATED"/>
    <property type="match status" value="1"/>
</dbReference>
<evidence type="ECO:0000313" key="25">
    <source>
        <dbReference type="Ensembl" id="ENSECRP00000011018.1"/>
    </source>
</evidence>
<feature type="domain" description="Laminin EGF-like" evidence="22">
    <location>
        <begin position="1519"/>
        <end position="1567"/>
    </location>
</feature>
<dbReference type="Pfam" id="PF00052">
    <property type="entry name" value="Laminin_B"/>
    <property type="match status" value="1"/>
</dbReference>
<feature type="domain" description="Laminin EGF-like" evidence="22">
    <location>
        <begin position="487"/>
        <end position="533"/>
    </location>
</feature>
<keyword evidence="11 18" id="KW-0424">Laminin EGF-like domain</keyword>
<dbReference type="InterPro" id="IPR009254">
    <property type="entry name" value="Laminin_aI"/>
</dbReference>
<feature type="disulfide bond" evidence="18">
    <location>
        <begin position="2034"/>
        <end position="2043"/>
    </location>
</feature>
<dbReference type="InterPro" id="IPR001791">
    <property type="entry name" value="Laminin_G"/>
</dbReference>
<dbReference type="FunFam" id="2.10.25.10:FF:000082">
    <property type="entry name" value="Laminin subunit alpha 1"/>
    <property type="match status" value="2"/>
</dbReference>
<dbReference type="GO" id="GO:0005576">
    <property type="term" value="C:extracellular region"/>
    <property type="evidence" value="ECO:0007669"/>
    <property type="project" value="UniProtKB-ARBA"/>
</dbReference>
<proteinExistence type="predicted"/>
<dbReference type="Proteomes" id="UP000694620">
    <property type="component" value="Chromosome 10"/>
</dbReference>
<dbReference type="Gene3D" id="2.10.25.10">
    <property type="entry name" value="Laminin"/>
    <property type="match status" value="19"/>
</dbReference>
<dbReference type="SMART" id="SM00180">
    <property type="entry name" value="EGF_Lam"/>
    <property type="match status" value="22"/>
</dbReference>
<evidence type="ECO:0000256" key="15">
    <source>
        <dbReference type="ARBA" id="ARBA00078366"/>
    </source>
</evidence>
<dbReference type="FunFam" id="2.10.25.10:FF:000188">
    <property type="entry name" value="Laminin subunit gamma 2"/>
    <property type="match status" value="1"/>
</dbReference>
<feature type="domain" description="Laminin G" evidence="21">
    <location>
        <begin position="3517"/>
        <end position="3690"/>
    </location>
</feature>
<feature type="disulfide bond" evidence="18">
    <location>
        <begin position="1570"/>
        <end position="1587"/>
    </location>
</feature>
<dbReference type="PROSITE" id="PS51115">
    <property type="entry name" value="LAMININ_IVA"/>
    <property type="match status" value="1"/>
</dbReference>
<feature type="disulfide bond" evidence="18">
    <location>
        <begin position="1568"/>
        <end position="1580"/>
    </location>
</feature>
<feature type="disulfide bond" evidence="18">
    <location>
        <begin position="790"/>
        <end position="799"/>
    </location>
</feature>
<dbReference type="PROSITE" id="PS50025">
    <property type="entry name" value="LAM_G_DOMAIN"/>
    <property type="match status" value="5"/>
</dbReference>
<dbReference type="Pfam" id="PF06009">
    <property type="entry name" value="Laminin_II"/>
    <property type="match status" value="1"/>
</dbReference>
<dbReference type="CDD" id="cd00110">
    <property type="entry name" value="LamG"/>
    <property type="match status" value="5"/>
</dbReference>
<feature type="domain" description="Laminin EGF-like" evidence="22">
    <location>
        <begin position="670"/>
        <end position="715"/>
    </location>
</feature>
<dbReference type="Pfam" id="PF06008">
    <property type="entry name" value="Laminin_I"/>
    <property type="match status" value="1"/>
</dbReference>
<feature type="domain" description="Laminin G" evidence="21">
    <location>
        <begin position="3340"/>
        <end position="3510"/>
    </location>
</feature>
<feature type="chain" id="PRO_5034116243" description="Laminin subunit alpha-5" evidence="20">
    <location>
        <begin position="30"/>
        <end position="3695"/>
    </location>
</feature>
<dbReference type="FunFam" id="2.10.25.10:FF:000034">
    <property type="entry name" value="Laminin subunit alpha 3"/>
    <property type="match status" value="2"/>
</dbReference>
<dbReference type="Pfam" id="PF00055">
    <property type="entry name" value="Laminin_N"/>
    <property type="match status" value="1"/>
</dbReference>
<dbReference type="GO" id="GO:0071711">
    <property type="term" value="P:basement membrane organization"/>
    <property type="evidence" value="ECO:0007669"/>
    <property type="project" value="UniProtKB-ARBA"/>
</dbReference>
<feature type="domain" description="Laminin EGF-like" evidence="22">
    <location>
        <begin position="580"/>
        <end position="624"/>
    </location>
</feature>
<evidence type="ECO:0000256" key="2">
    <source>
        <dbReference type="ARBA" id="ARBA00022525"/>
    </source>
</evidence>
<dbReference type="GO" id="GO:0007411">
    <property type="term" value="P:axon guidance"/>
    <property type="evidence" value="ECO:0007669"/>
    <property type="project" value="TreeGrafter"/>
</dbReference>
<feature type="disulfide bond" evidence="18">
    <location>
        <begin position="2083"/>
        <end position="2092"/>
    </location>
</feature>
<feature type="disulfide bond" evidence="18">
    <location>
        <begin position="580"/>
        <end position="592"/>
    </location>
</feature>
<feature type="domain" description="Laminin EGF-like" evidence="22">
    <location>
        <begin position="422"/>
        <end position="466"/>
    </location>
</feature>
<feature type="disulfide bond" evidence="18">
    <location>
        <begin position="1450"/>
        <end position="1459"/>
    </location>
</feature>
<evidence type="ECO:0000256" key="1">
    <source>
        <dbReference type="ARBA" id="ARBA00004302"/>
    </source>
</evidence>
<dbReference type="FunFam" id="2.10.25.10:FF:000069">
    <property type="entry name" value="Laminin subunit alpha 1"/>
    <property type="match status" value="1"/>
</dbReference>
<feature type="coiled-coil region" evidence="19">
    <location>
        <begin position="2582"/>
        <end position="2697"/>
    </location>
</feature>
<feature type="disulfide bond" evidence="18">
    <location>
        <begin position="487"/>
        <end position="499"/>
    </location>
</feature>
<evidence type="ECO:0000256" key="19">
    <source>
        <dbReference type="SAM" id="Coils"/>
    </source>
</evidence>
<feature type="disulfide bond" evidence="18">
    <location>
        <begin position="510"/>
        <end position="519"/>
    </location>
</feature>
<keyword evidence="7" id="KW-0130">Cell adhesion</keyword>
<accession>A0A8C4S389</accession>
<dbReference type="PROSITE" id="PS01248">
    <property type="entry name" value="EGF_LAM_1"/>
    <property type="match status" value="7"/>
</dbReference>
<dbReference type="GO" id="GO:0048732">
    <property type="term" value="P:gland development"/>
    <property type="evidence" value="ECO:0007669"/>
    <property type="project" value="UniProtKB-ARBA"/>
</dbReference>
<keyword evidence="4 20" id="KW-0732">Signal</keyword>
<dbReference type="FunFam" id="2.10.25.10:FF:000033">
    <property type="entry name" value="Laminin subunit alpha 2"/>
    <property type="match status" value="1"/>
</dbReference>
<reference evidence="25" key="1">
    <citation type="submission" date="2021-06" db="EMBL/GenBank/DDBJ databases">
        <authorList>
            <consortium name="Wellcome Sanger Institute Data Sharing"/>
        </authorList>
    </citation>
    <scope>NUCLEOTIDE SEQUENCE [LARGE SCALE GENOMIC DNA]</scope>
</reference>
<keyword evidence="3" id="KW-0272">Extracellular matrix</keyword>
<evidence type="ECO:0000256" key="6">
    <source>
        <dbReference type="ARBA" id="ARBA00022869"/>
    </source>
</evidence>
<dbReference type="SUPFAM" id="SSF49899">
    <property type="entry name" value="Concanavalin A-like lectins/glucanases"/>
    <property type="match status" value="5"/>
</dbReference>
<feature type="domain" description="Laminin EGF-like" evidence="22">
    <location>
        <begin position="1961"/>
        <end position="2014"/>
    </location>
</feature>
<dbReference type="Gene3D" id="2.60.120.200">
    <property type="match status" value="5"/>
</dbReference>
<dbReference type="InterPro" id="IPR000034">
    <property type="entry name" value="Laminin_IV"/>
</dbReference>
<feature type="disulfide bond" evidence="18">
    <location>
        <begin position="2064"/>
        <end position="2081"/>
    </location>
</feature>
<evidence type="ECO:0000256" key="12">
    <source>
        <dbReference type="ARBA" id="ARBA00063580"/>
    </source>
</evidence>
<evidence type="ECO:0000256" key="5">
    <source>
        <dbReference type="ARBA" id="ARBA00022737"/>
    </source>
</evidence>
<organism evidence="25 26">
    <name type="scientific">Erpetoichthys calabaricus</name>
    <name type="common">Rope fish</name>
    <name type="synonym">Calamoichthys calabaricus</name>
    <dbReference type="NCBI Taxonomy" id="27687"/>
    <lineage>
        <taxon>Eukaryota</taxon>
        <taxon>Metazoa</taxon>
        <taxon>Chordata</taxon>
        <taxon>Craniata</taxon>
        <taxon>Vertebrata</taxon>
        <taxon>Euteleostomi</taxon>
        <taxon>Actinopterygii</taxon>
        <taxon>Polypteriformes</taxon>
        <taxon>Polypteridae</taxon>
        <taxon>Erpetoichthys</taxon>
    </lineage>
</organism>
<feature type="disulfide bond" evidence="18">
    <location>
        <begin position="672"/>
        <end position="689"/>
    </location>
</feature>
<feature type="domain" description="Laminin EGF-like" evidence="22">
    <location>
        <begin position="717"/>
        <end position="766"/>
    </location>
</feature>
<dbReference type="FunFam" id="2.10.25.10:FF:000437">
    <property type="entry name" value="Laminin subunit alpha 5"/>
    <property type="match status" value="1"/>
</dbReference>
<dbReference type="InterPro" id="IPR056863">
    <property type="entry name" value="LMN_ATRN_NET-like_EGF"/>
</dbReference>
<keyword evidence="5" id="KW-0677">Repeat</keyword>
<evidence type="ECO:0000256" key="3">
    <source>
        <dbReference type="ARBA" id="ARBA00022530"/>
    </source>
</evidence>
<feature type="domain" description="Laminin G" evidence="21">
    <location>
        <begin position="3123"/>
        <end position="3290"/>
    </location>
</feature>
<dbReference type="PROSITE" id="PS00022">
    <property type="entry name" value="EGF_1"/>
    <property type="match status" value="4"/>
</dbReference>